<organism evidence="1 2">
    <name type="scientific">Paludisphaera mucosa</name>
    <dbReference type="NCBI Taxonomy" id="3030827"/>
    <lineage>
        <taxon>Bacteria</taxon>
        <taxon>Pseudomonadati</taxon>
        <taxon>Planctomycetota</taxon>
        <taxon>Planctomycetia</taxon>
        <taxon>Isosphaerales</taxon>
        <taxon>Isosphaeraceae</taxon>
        <taxon>Paludisphaera</taxon>
    </lineage>
</organism>
<protein>
    <submittedName>
        <fullName evidence="1">TIGR03067 domain-containing protein</fullName>
    </submittedName>
</protein>
<gene>
    <name evidence="1" type="ORF">PZE19_11715</name>
</gene>
<dbReference type="EMBL" id="JARRAG010000002">
    <property type="protein sequence ID" value="MDG3004443.1"/>
    <property type="molecule type" value="Genomic_DNA"/>
</dbReference>
<dbReference type="Proteomes" id="UP001216907">
    <property type="component" value="Unassembled WGS sequence"/>
</dbReference>
<dbReference type="NCBIfam" id="TIGR03067">
    <property type="entry name" value="Planc_TIGR03067"/>
    <property type="match status" value="2"/>
</dbReference>
<sequence>MLLSLLLAAAGAGLIQDDRPTETELRRARQLLAGAWTIVAATDDGDEIGLDLVRRRMVKDGRVVVTSRTITHVIPDTGEKQVVGFTLNPGKQPREINLISSDERTMPGIYKIEGEQLWVCFTDGRDPVRPTEFESKVGSSRILLRLDHASGPAATVAAAELEETVDVKDEVPVPATPAAPGRNRATPAEIARDRGIMAGLWDIVSIRDDGESLGASLIRQKIAENGRVRIGSRGVSVVSPLNDAKRLWAYRLDPATTPKEIDLVTETDSILKGIYTFDDDKLLVCVAKTEDMGRPATFEAPTGSGHILYTMRTVKPERVAAPAPIAATPAAPTPTPAELKAMREEQIREMLAGSWSITDSRGTLVTVLRPDGTFSSTRTLSRPRLFSPSVISYGGAWTYADGVFSGRVSGTNDPNMLGYSYVNRLQSISPTSMVMGGGGGALKTYRKL</sequence>
<name>A0ABT6FA23_9BACT</name>
<evidence type="ECO:0000313" key="2">
    <source>
        <dbReference type="Proteomes" id="UP001216907"/>
    </source>
</evidence>
<dbReference type="RefSeq" id="WP_277860801.1">
    <property type="nucleotide sequence ID" value="NZ_JARRAG010000002.1"/>
</dbReference>
<accession>A0ABT6FA23</accession>
<keyword evidence="2" id="KW-1185">Reference proteome</keyword>
<comment type="caution">
    <text evidence="1">The sequence shown here is derived from an EMBL/GenBank/DDBJ whole genome shotgun (WGS) entry which is preliminary data.</text>
</comment>
<proteinExistence type="predicted"/>
<dbReference type="InterPro" id="IPR017504">
    <property type="entry name" value="CHP03067_Planctomycetes"/>
</dbReference>
<evidence type="ECO:0000313" key="1">
    <source>
        <dbReference type="EMBL" id="MDG3004443.1"/>
    </source>
</evidence>
<reference evidence="1 2" key="1">
    <citation type="submission" date="2023-03" db="EMBL/GenBank/DDBJ databases">
        <title>Paludisphaera mucosa sp. nov. a novel planctomycete from northern fen.</title>
        <authorList>
            <person name="Ivanova A."/>
        </authorList>
    </citation>
    <scope>NUCLEOTIDE SEQUENCE [LARGE SCALE GENOMIC DNA]</scope>
    <source>
        <strain evidence="1 2">Pla2</strain>
    </source>
</reference>